<keyword evidence="2 6" id="KW-0808">Transferase</keyword>
<name>A0ABW0IIQ7_9HYPH</name>
<keyword evidence="3" id="KW-0378">Hydrolase</keyword>
<dbReference type="InterPro" id="IPR051792">
    <property type="entry name" value="GGT_bact"/>
</dbReference>
<evidence type="ECO:0000256" key="2">
    <source>
        <dbReference type="ARBA" id="ARBA00022679"/>
    </source>
</evidence>
<protein>
    <submittedName>
        <fullName evidence="6">Gamma-glutamyltransferase</fullName>
        <ecNumber evidence="6">2.3.2.2</ecNumber>
    </submittedName>
</protein>
<evidence type="ECO:0000256" key="1">
    <source>
        <dbReference type="ARBA" id="ARBA00009381"/>
    </source>
</evidence>
<sequence length="542" mass="56139">MALSHTDRTSPMTAQPARAYRTQNWSLTKPSAHGRKGIVVSQNHEAAAAGAAILEAGGNAADAAVATAFALAAVEPWNSGLGGIGFGVVLKAGESRAQVVDFGPVAPRRADPADYPLTGAMKFDLFAWPEVEGDRNIHGPLSFCIPSSVSGYATLKERFGTSMPVSELLQPAVALARRGMAQDWYTTLKIASSAAVLRLYAESARIYLPDGLPPVPPYQGVPGFRTLGNLGSTLEHLAKAGLDDFYRGDLAKQLAADIAAVGGVVDAQDLADCRASVREAPVIDWRGTHRIHTAGGLTAAPTLQAVVEGMAGSPPPDGGPDSAWFVRLSQVMREAYATRLEGLGAAQAAKEPGETCTTHLTVVDGEGTIVALTTTLLSSMGSRLVLPDTGVLMNNGMMWFDPRPGSANAIAPGARPLCNMCPVVVTPADGGYPRYGAGASGGRRILASVYQMLAFTLDSGMTLEDAAHQPRIDVSGPDGTSADARLPEGTLDALAAVGPLTVVEHGVLPLNFACPNMVRSGQDGQEGISDAASPWSAAVAAN</sequence>
<evidence type="ECO:0000313" key="6">
    <source>
        <dbReference type="EMBL" id="MFC5418111.1"/>
    </source>
</evidence>
<dbReference type="RefSeq" id="WP_377795130.1">
    <property type="nucleotide sequence ID" value="NZ_JBHSLW010000002.1"/>
</dbReference>
<dbReference type="InterPro" id="IPR029055">
    <property type="entry name" value="Ntn_hydrolases_N"/>
</dbReference>
<organism evidence="6 7">
    <name type="scientific">Bosea eneae</name>
    <dbReference type="NCBI Taxonomy" id="151454"/>
    <lineage>
        <taxon>Bacteria</taxon>
        <taxon>Pseudomonadati</taxon>
        <taxon>Pseudomonadota</taxon>
        <taxon>Alphaproteobacteria</taxon>
        <taxon>Hyphomicrobiales</taxon>
        <taxon>Boseaceae</taxon>
        <taxon>Bosea</taxon>
    </lineage>
</organism>
<feature type="compositionally biased region" description="Low complexity" evidence="5">
    <location>
        <begin position="529"/>
        <end position="542"/>
    </location>
</feature>
<reference evidence="7" key="1">
    <citation type="journal article" date="2019" name="Int. J. Syst. Evol. Microbiol.">
        <title>The Global Catalogue of Microorganisms (GCM) 10K type strain sequencing project: providing services to taxonomists for standard genome sequencing and annotation.</title>
        <authorList>
            <consortium name="The Broad Institute Genomics Platform"/>
            <consortium name="The Broad Institute Genome Sequencing Center for Infectious Disease"/>
            <person name="Wu L."/>
            <person name="Ma J."/>
        </authorList>
    </citation>
    <scope>NUCLEOTIDE SEQUENCE [LARGE SCALE GENOMIC DNA]</scope>
    <source>
        <strain evidence="7">NCAIM B.01391</strain>
    </source>
</reference>
<dbReference type="GO" id="GO:0103068">
    <property type="term" value="F:leukotriene C4 gamma-glutamyl transferase activity"/>
    <property type="evidence" value="ECO:0007669"/>
    <property type="project" value="UniProtKB-EC"/>
</dbReference>
<dbReference type="Proteomes" id="UP001596053">
    <property type="component" value="Unassembled WGS sequence"/>
</dbReference>
<gene>
    <name evidence="6" type="ORF">ACFPOB_00865</name>
</gene>
<evidence type="ECO:0000256" key="3">
    <source>
        <dbReference type="ARBA" id="ARBA00022801"/>
    </source>
</evidence>
<evidence type="ECO:0000313" key="7">
    <source>
        <dbReference type="Proteomes" id="UP001596053"/>
    </source>
</evidence>
<dbReference type="PANTHER" id="PTHR43199">
    <property type="entry name" value="GLUTATHIONE HYDROLASE"/>
    <property type="match status" value="1"/>
</dbReference>
<dbReference type="SUPFAM" id="SSF56235">
    <property type="entry name" value="N-terminal nucleophile aminohydrolases (Ntn hydrolases)"/>
    <property type="match status" value="1"/>
</dbReference>
<dbReference type="PANTHER" id="PTHR43199:SF1">
    <property type="entry name" value="GLUTATHIONE HYDROLASE PROENZYME"/>
    <property type="match status" value="1"/>
</dbReference>
<proteinExistence type="inferred from homology"/>
<comment type="similarity">
    <text evidence="1">Belongs to the gamma-glutamyltransferase family.</text>
</comment>
<dbReference type="Pfam" id="PF01019">
    <property type="entry name" value="G_glu_transpept"/>
    <property type="match status" value="1"/>
</dbReference>
<accession>A0ABW0IIQ7</accession>
<evidence type="ECO:0000256" key="5">
    <source>
        <dbReference type="SAM" id="MobiDB-lite"/>
    </source>
</evidence>
<dbReference type="EMBL" id="JBHSLW010000002">
    <property type="protein sequence ID" value="MFC5418111.1"/>
    <property type="molecule type" value="Genomic_DNA"/>
</dbReference>
<keyword evidence="7" id="KW-1185">Reference proteome</keyword>
<keyword evidence="4" id="KW-0865">Zymogen</keyword>
<keyword evidence="6" id="KW-0012">Acyltransferase</keyword>
<dbReference type="InterPro" id="IPR043137">
    <property type="entry name" value="GGT_ssub_C"/>
</dbReference>
<comment type="caution">
    <text evidence="6">The sequence shown here is derived from an EMBL/GenBank/DDBJ whole genome shotgun (WGS) entry which is preliminary data.</text>
</comment>
<evidence type="ECO:0000256" key="4">
    <source>
        <dbReference type="ARBA" id="ARBA00023145"/>
    </source>
</evidence>
<dbReference type="PRINTS" id="PR01210">
    <property type="entry name" value="GGTRANSPTASE"/>
</dbReference>
<dbReference type="EC" id="2.3.2.2" evidence="6"/>
<feature type="region of interest" description="Disordered" evidence="5">
    <location>
        <begin position="523"/>
        <end position="542"/>
    </location>
</feature>
<dbReference type="Gene3D" id="3.60.20.40">
    <property type="match status" value="1"/>
</dbReference>